<sequence length="83" mass="9595">MAQEFFSDSTGSDRPNSDPGEPEREKVQFLIISSREGVQEQIRNFYLMEFAHVDDWGPLTPVPNSDRVMTILVRYRKLESTDS</sequence>
<accession>A0AAV3XAH7</accession>
<comment type="caution">
    <text evidence="2">The sequence shown here is derived from an EMBL/GenBank/DDBJ whole genome shotgun (WGS) entry which is preliminary data.</text>
</comment>
<dbReference type="AlphaFoldDB" id="A0AAV3XAH7"/>
<protein>
    <submittedName>
        <fullName evidence="2">Uncharacterized protein</fullName>
    </submittedName>
</protein>
<evidence type="ECO:0000313" key="2">
    <source>
        <dbReference type="EMBL" id="GET37409.1"/>
    </source>
</evidence>
<dbReference type="RefSeq" id="WP_226578819.1">
    <property type="nucleotide sequence ID" value="NZ_BLAY01000027.1"/>
</dbReference>
<feature type="compositionally biased region" description="Polar residues" evidence="1">
    <location>
        <begin position="1"/>
        <end position="14"/>
    </location>
</feature>
<organism evidence="2 3">
    <name type="scientific">Microseira wollei NIES-4236</name>
    <dbReference type="NCBI Taxonomy" id="2530354"/>
    <lineage>
        <taxon>Bacteria</taxon>
        <taxon>Bacillati</taxon>
        <taxon>Cyanobacteriota</taxon>
        <taxon>Cyanophyceae</taxon>
        <taxon>Oscillatoriophycideae</taxon>
        <taxon>Aerosakkonematales</taxon>
        <taxon>Aerosakkonemataceae</taxon>
        <taxon>Microseira</taxon>
    </lineage>
</organism>
<evidence type="ECO:0000313" key="3">
    <source>
        <dbReference type="Proteomes" id="UP001050975"/>
    </source>
</evidence>
<proteinExistence type="predicted"/>
<gene>
    <name evidence="2" type="ORF">MiSe_21620</name>
</gene>
<name>A0AAV3XAH7_9CYAN</name>
<feature type="region of interest" description="Disordered" evidence="1">
    <location>
        <begin position="1"/>
        <end position="25"/>
    </location>
</feature>
<evidence type="ECO:0000256" key="1">
    <source>
        <dbReference type="SAM" id="MobiDB-lite"/>
    </source>
</evidence>
<dbReference type="Proteomes" id="UP001050975">
    <property type="component" value="Unassembled WGS sequence"/>
</dbReference>
<dbReference type="EMBL" id="BLAY01000027">
    <property type="protein sequence ID" value="GET37409.1"/>
    <property type="molecule type" value="Genomic_DNA"/>
</dbReference>
<reference evidence="2" key="1">
    <citation type="submission" date="2019-10" db="EMBL/GenBank/DDBJ databases">
        <title>Draft genome sequece of Microseira wollei NIES-4236.</title>
        <authorList>
            <person name="Yamaguchi H."/>
            <person name="Suzuki S."/>
            <person name="Kawachi M."/>
        </authorList>
    </citation>
    <scope>NUCLEOTIDE SEQUENCE</scope>
    <source>
        <strain evidence="2">NIES-4236</strain>
    </source>
</reference>
<keyword evidence="3" id="KW-1185">Reference proteome</keyword>